<evidence type="ECO:0000313" key="3">
    <source>
        <dbReference type="EMBL" id="GEB97928.1"/>
    </source>
</evidence>
<dbReference type="Proteomes" id="UP000185479">
    <property type="component" value="Chromosome"/>
</dbReference>
<feature type="transmembrane region" description="Helical" evidence="1">
    <location>
        <begin position="35"/>
        <end position="53"/>
    </location>
</feature>
<dbReference type="RefSeq" id="WP_075729254.1">
    <property type="nucleotide sequence ID" value="NZ_BJNB01000020.1"/>
</dbReference>
<protein>
    <submittedName>
        <fullName evidence="2">Uncharacterized protein</fullName>
    </submittedName>
</protein>
<evidence type="ECO:0000256" key="1">
    <source>
        <dbReference type="SAM" id="Phobius"/>
    </source>
</evidence>
<sequence length="65" mass="6969">MRQSLLWDTAIGFAGFFAVLALIQAILNLFAPAPALWPGLLAGALCLMVYGLVRAKSKALHEAEK</sequence>
<accession>A0A1L7CKE5</accession>
<organism evidence="2 4">
    <name type="scientific">Corynebacterium flavescens</name>
    <dbReference type="NCBI Taxonomy" id="28028"/>
    <lineage>
        <taxon>Bacteria</taxon>
        <taxon>Bacillati</taxon>
        <taxon>Actinomycetota</taxon>
        <taxon>Actinomycetes</taxon>
        <taxon>Mycobacteriales</taxon>
        <taxon>Corynebacteriaceae</taxon>
        <taxon>Corynebacterium</taxon>
    </lineage>
</organism>
<dbReference type="EMBL" id="CP009246">
    <property type="protein sequence ID" value="APT86258.1"/>
    <property type="molecule type" value="Genomic_DNA"/>
</dbReference>
<keyword evidence="4" id="KW-1185">Reference proteome</keyword>
<keyword evidence="1" id="KW-0472">Membrane</keyword>
<evidence type="ECO:0000313" key="5">
    <source>
        <dbReference type="Proteomes" id="UP000315353"/>
    </source>
</evidence>
<dbReference type="Proteomes" id="UP000315353">
    <property type="component" value="Unassembled WGS sequence"/>
</dbReference>
<keyword evidence="1" id="KW-0812">Transmembrane</keyword>
<dbReference type="KEGG" id="cfc:CFLV_02985"/>
<gene>
    <name evidence="3" type="ORF">CFL01nite_14230</name>
    <name evidence="2" type="ORF">CFLV_02985</name>
</gene>
<proteinExistence type="predicted"/>
<feature type="transmembrane region" description="Helical" evidence="1">
    <location>
        <begin position="5"/>
        <end position="29"/>
    </location>
</feature>
<name>A0A1L7CKE5_CORFL</name>
<dbReference type="GeneID" id="82879685"/>
<dbReference type="EMBL" id="BJNB01000020">
    <property type="protein sequence ID" value="GEB97928.1"/>
    <property type="molecule type" value="Genomic_DNA"/>
</dbReference>
<reference evidence="3 5" key="2">
    <citation type="submission" date="2019-06" db="EMBL/GenBank/DDBJ databases">
        <title>Whole genome shotgun sequence of Corynebacterium flavescens NBRC 14136.</title>
        <authorList>
            <person name="Hosoyama A."/>
            <person name="Uohara A."/>
            <person name="Ohji S."/>
            <person name="Ichikawa N."/>
        </authorList>
    </citation>
    <scope>NUCLEOTIDE SEQUENCE [LARGE SCALE GENOMIC DNA]</scope>
    <source>
        <strain evidence="3 5">NBRC 14136</strain>
    </source>
</reference>
<keyword evidence="1" id="KW-1133">Transmembrane helix</keyword>
<dbReference type="AlphaFoldDB" id="A0A1L7CKE5"/>
<evidence type="ECO:0000313" key="4">
    <source>
        <dbReference type="Proteomes" id="UP000185479"/>
    </source>
</evidence>
<reference evidence="2 4" key="1">
    <citation type="submission" date="2014-08" db="EMBL/GenBank/DDBJ databases">
        <title>Complete genome sequence of Corynebacterium flavescens OJ8(T)(=DSM 20296(T)), isolated from cheese.</title>
        <authorList>
            <person name="Ruckert C."/>
            <person name="Albersmeier A."/>
            <person name="Winkler A."/>
            <person name="Kalinowski J."/>
        </authorList>
    </citation>
    <scope>NUCLEOTIDE SEQUENCE [LARGE SCALE GENOMIC DNA]</scope>
    <source>
        <strain evidence="2 4">OJ8</strain>
    </source>
</reference>
<evidence type="ECO:0000313" key="2">
    <source>
        <dbReference type="EMBL" id="APT86258.1"/>
    </source>
</evidence>